<dbReference type="Pfam" id="PF19886">
    <property type="entry name" value="DUF6359"/>
    <property type="match status" value="1"/>
</dbReference>
<evidence type="ECO:0000313" key="8">
    <source>
        <dbReference type="Proteomes" id="UP000300879"/>
    </source>
</evidence>
<evidence type="ECO:0000256" key="1">
    <source>
        <dbReference type="ARBA" id="ARBA00022729"/>
    </source>
</evidence>
<feature type="domain" description="5'-Nucleotidase C-terminal" evidence="4">
    <location>
        <begin position="1226"/>
        <end position="1367"/>
    </location>
</feature>
<keyword evidence="8" id="KW-1185">Reference proteome</keyword>
<dbReference type="RefSeq" id="WP_138224718.1">
    <property type="nucleotide sequence ID" value="NZ_CP040396.1"/>
</dbReference>
<evidence type="ECO:0000259" key="6">
    <source>
        <dbReference type="Pfam" id="PF19886"/>
    </source>
</evidence>
<reference evidence="7 8" key="1">
    <citation type="submission" date="2019-05" db="EMBL/GenBank/DDBJ databases">
        <authorList>
            <person name="Chen C."/>
        </authorList>
    </citation>
    <scope>NUCLEOTIDE SEQUENCE [LARGE SCALE GENOMIC DNA]</scope>
    <source>
        <strain evidence="7 8">HB172198</strain>
    </source>
</reference>
<dbReference type="CDD" id="cd03524">
    <property type="entry name" value="RPA2_OBF_family"/>
    <property type="match status" value="1"/>
</dbReference>
<dbReference type="InterPro" id="IPR008334">
    <property type="entry name" value="5'-Nucleotdase_C"/>
</dbReference>
<dbReference type="SUPFAM" id="SSF52317">
    <property type="entry name" value="Class I glutamine amidotransferase-like"/>
    <property type="match status" value="1"/>
</dbReference>
<dbReference type="EMBL" id="CP040396">
    <property type="protein sequence ID" value="QCT01610.1"/>
    <property type="molecule type" value="Genomic_DNA"/>
</dbReference>
<dbReference type="Pfam" id="PF18942">
    <property type="entry name" value="DUF5689"/>
    <property type="match status" value="1"/>
</dbReference>
<dbReference type="GO" id="GO:0008768">
    <property type="term" value="F:UDP-sugar diphosphatase activity"/>
    <property type="evidence" value="ECO:0007669"/>
    <property type="project" value="TreeGrafter"/>
</dbReference>
<sequence>MKLFHRKWLALLLSGVLMLSNLWIVAPQQVEAAPGSALTVAQAIAGNSGTATVEGYIVGHATGSKTSNFTAPFGNDYNVHLADAAGERDPGKLLNVQVSSGYRSEFGLQSNQGLIGKKIKVTGQLALYNNFPGLKSPTEMVFAEAPGDPGDPGNPGTMSIAAARALHDGEAAIITGVAITKSGAFGSKGFYVQDDTAGIYVQQQSVEAEAGSKVTVSGIKSVDSASGEVQLQATTVQITGTSPIPAPVGVTPATVSADTYGQLVKLTGVTAQQVSDEGTSGSFSFYAAADGEQVRVFVDFHTGLAKNTVQNGQEVHVTGVVTPFEGGLQIKPSKAGDIRPALTNVSGKKILFDNTHGQTAGAADWVIDGAFSDFADGLKDLGFTVDQLERTAPFNFSEQAITLEKLQEYDVFIIGEANIPFKASEQDALLQYAQNGGSIFFIGDHYNADRNYNRWDSTEVFNGYRRGAFGNPTKGMTAEEAASSAMAGVTSTDWLGTNFGIRFRFNALGTIESGQTVVPPSDAFGITEGVSVVESHAGGTLAILNPKIAKGLIYMPKNAPKWGPAVDQGVYNGGGIDEGPYAAIAKVGAGKAAFIGDSSPVEDITPKYRREDSGAVKTTYNGFLEEGDNSEFLLQTVEWLAVQEDYTTFEGRVELSPVTPLLSFETPAASTEPQQEPWSNPTGGYKWYNPATFAPGSYGSGQAPPEKVEVPGITSIAEARKYPVSTTLTVEGVITTTPGSWGAKGFYIQDATGGIYMYQNAGSYALGQKVQVTGDVNVFSSELQLSNISQITVTGNGTLPQPKVVSTVDESHQGQVVKLNGVSIQNIVKADNYGTLQFNAVKGSSSTLVRIDNRTGVNYNTFTAQYKEGDMLDLTGIASVFNGTYQLKPRSAEDVVYTDNASEEPVAVELIGLNDLHGKIDQHYELDINGDGMMDGTYGGAEYMAAYIRQRQQAQPNTLFVGVGDLIGGSSPVSALFQDEPTVEILDALDMAVNTAGNHEFDEGTTELLRMVNGGDYPHDDVNRAYGGMEHALLAANVVWRSGESAGESILPAYHIEEVEGQRIGFIGVVTEGAAEMVMPSGIQDIEFTNPVNAINKAAAELKEQGVRAIIVLAHSAASQDAAGRITGEAADYVNGIDAEVDVIFAAHNHAVVNGLLGSTLIVQASEYGKALSRVKLSLDPVTGDIAEKSADILWVDHAGVEPDPEVSAILDKYEQQVAPLLNEVVGTAAIDMEGGYAVKGEVGDNALGNLIADSMAWAMDSDFAMMNGGGIRDQLNAGEITFGELFNILPFNNVLVKLEIQGSDLVKMVNAQMTSLYGPDFSISGFKYTWDGSTAKVVDIMLPDGSAIDADRVYTLTVNNYMSTSTGAKYKLFGELGNNPVMGPEDLEALVSFIESFKEPIRYEAEGRISEVGSGGSEFGPVVTIGEAKLLEDGAEVTVEGVVSSKPGAFGSNHSFYLQDDSGGIQVYTFENPGVSVGDRLKLKSQKSTYRGAYQLNGIAELQVLGQVQLQPQAVSTLTGAQEYELVTLQEVKVEQLSAKDGYGNFSFKAVRDGRSESIYVDSRTGITYEAFKAEVTAGDVLHITGIVVPYNGSFQLKPRSMEDFADADATAPDAFLVGSPVFTDLSGKPVTALQRDQFIQVGSVMTNQSGAEQQAALIIALYDSKNRLKNVSYVEKKVAAGQTESLKAGFSLPNNVKGYVIKVMVWDSFNGMKPLSEAVQFPNEEQDTVKQ</sequence>
<dbReference type="InterPro" id="IPR036907">
    <property type="entry name" value="5'-Nucleotdase_C_sf"/>
</dbReference>
<dbReference type="Pfam" id="PF02872">
    <property type="entry name" value="5_nucleotid_C"/>
    <property type="match status" value="1"/>
</dbReference>
<accession>A0A4P8XJA3</accession>
<gene>
    <name evidence="7" type="ORF">E6C60_0889</name>
</gene>
<keyword evidence="1 2" id="KW-0732">Signal</keyword>
<evidence type="ECO:0000259" key="5">
    <source>
        <dbReference type="Pfam" id="PF18942"/>
    </source>
</evidence>
<dbReference type="PRINTS" id="PR01607">
    <property type="entry name" value="APYRASEFAMLY"/>
</dbReference>
<feature type="domain" description="Endonuclease YhcR N-terminal" evidence="6">
    <location>
        <begin position="38"/>
        <end position="142"/>
    </location>
</feature>
<dbReference type="InterPro" id="IPR045939">
    <property type="entry name" value="YhcR_N"/>
</dbReference>
<dbReference type="Gene3D" id="3.90.780.10">
    <property type="entry name" value="5'-Nucleotidase, C-terminal domain"/>
    <property type="match status" value="1"/>
</dbReference>
<proteinExistence type="predicted"/>
<protein>
    <submittedName>
        <fullName evidence="7">Non specific extracellular endonuclease cleaving RNA and DNA</fullName>
    </submittedName>
</protein>
<keyword evidence="7" id="KW-0540">Nuclease</keyword>
<evidence type="ECO:0000313" key="7">
    <source>
        <dbReference type="EMBL" id="QCT01610.1"/>
    </source>
</evidence>
<dbReference type="InterPro" id="IPR043744">
    <property type="entry name" value="DUF5689"/>
</dbReference>
<dbReference type="InterPro" id="IPR004843">
    <property type="entry name" value="Calcineurin-like_PHP"/>
</dbReference>
<dbReference type="InterPro" id="IPR029062">
    <property type="entry name" value="Class_I_gatase-like"/>
</dbReference>
<dbReference type="InterPro" id="IPR006179">
    <property type="entry name" value="5_nucleotidase/apyrase"/>
</dbReference>
<evidence type="ECO:0000259" key="4">
    <source>
        <dbReference type="Pfam" id="PF02872"/>
    </source>
</evidence>
<feature type="domain" description="DUF5689" evidence="5">
    <location>
        <begin position="724"/>
        <end position="895"/>
    </location>
</feature>
<dbReference type="PANTHER" id="PTHR11575">
    <property type="entry name" value="5'-NUCLEOTIDASE-RELATED"/>
    <property type="match status" value="1"/>
</dbReference>
<evidence type="ECO:0000259" key="3">
    <source>
        <dbReference type="Pfam" id="PF00149"/>
    </source>
</evidence>
<dbReference type="Gene3D" id="3.60.21.10">
    <property type="match status" value="1"/>
</dbReference>
<keyword evidence="7" id="KW-0255">Endonuclease</keyword>
<dbReference type="SUPFAM" id="SSF55816">
    <property type="entry name" value="5'-nucleotidase (syn. UDP-sugar hydrolase), C-terminal domain"/>
    <property type="match status" value="1"/>
</dbReference>
<dbReference type="CDD" id="cd04486">
    <property type="entry name" value="YhcR_OBF_like"/>
    <property type="match status" value="1"/>
</dbReference>
<dbReference type="PANTHER" id="PTHR11575:SF24">
    <property type="entry name" value="5'-NUCLEOTIDASE"/>
    <property type="match status" value="1"/>
</dbReference>
<dbReference type="GO" id="GO:0008253">
    <property type="term" value="F:5'-nucleotidase activity"/>
    <property type="evidence" value="ECO:0007669"/>
    <property type="project" value="TreeGrafter"/>
</dbReference>
<evidence type="ECO:0000256" key="2">
    <source>
        <dbReference type="SAM" id="SignalP"/>
    </source>
</evidence>
<dbReference type="SUPFAM" id="SSF56300">
    <property type="entry name" value="Metallo-dependent phosphatases"/>
    <property type="match status" value="1"/>
</dbReference>
<dbReference type="OrthoDB" id="9801679at2"/>
<dbReference type="KEGG" id="palo:E6C60_0889"/>
<feature type="domain" description="Calcineurin-like phosphoesterase" evidence="3">
    <location>
        <begin position="913"/>
        <end position="1151"/>
    </location>
</feature>
<keyword evidence="7" id="KW-0378">Hydrolase</keyword>
<dbReference type="GO" id="GO:0030288">
    <property type="term" value="C:outer membrane-bounded periplasmic space"/>
    <property type="evidence" value="ECO:0007669"/>
    <property type="project" value="TreeGrafter"/>
</dbReference>
<name>A0A4P8XJA3_9BACL</name>
<feature type="signal peptide" evidence="2">
    <location>
        <begin position="1"/>
        <end position="32"/>
    </location>
</feature>
<dbReference type="Proteomes" id="UP000300879">
    <property type="component" value="Chromosome"/>
</dbReference>
<dbReference type="Pfam" id="PF00149">
    <property type="entry name" value="Metallophos"/>
    <property type="match status" value="1"/>
</dbReference>
<feature type="chain" id="PRO_5020874795" evidence="2">
    <location>
        <begin position="33"/>
        <end position="1733"/>
    </location>
</feature>
<organism evidence="7 8">
    <name type="scientific">Paenibacillus algicola</name>
    <dbReference type="NCBI Taxonomy" id="2565926"/>
    <lineage>
        <taxon>Bacteria</taxon>
        <taxon>Bacillati</taxon>
        <taxon>Bacillota</taxon>
        <taxon>Bacilli</taxon>
        <taxon>Bacillales</taxon>
        <taxon>Paenibacillaceae</taxon>
        <taxon>Paenibacillus</taxon>
    </lineage>
</organism>
<dbReference type="GO" id="GO:0009166">
    <property type="term" value="P:nucleotide catabolic process"/>
    <property type="evidence" value="ECO:0007669"/>
    <property type="project" value="InterPro"/>
</dbReference>
<dbReference type="GO" id="GO:0004519">
    <property type="term" value="F:endonuclease activity"/>
    <property type="evidence" value="ECO:0007669"/>
    <property type="project" value="UniProtKB-KW"/>
</dbReference>
<dbReference type="InterPro" id="IPR029052">
    <property type="entry name" value="Metallo-depent_PP-like"/>
</dbReference>